<dbReference type="PANTHER" id="PTHR46806:SF5">
    <property type="entry name" value="F5_8 TYPE C DOMAIN-CONTAINING PROTEIN"/>
    <property type="match status" value="1"/>
</dbReference>
<dbReference type="CDD" id="cd00057">
    <property type="entry name" value="FA58C"/>
    <property type="match status" value="1"/>
</dbReference>
<dbReference type="Pfam" id="PF00754">
    <property type="entry name" value="F5_F8_type_C"/>
    <property type="match status" value="1"/>
</dbReference>
<dbReference type="SUPFAM" id="SSF49785">
    <property type="entry name" value="Galactose-binding domain-like"/>
    <property type="match status" value="2"/>
</dbReference>
<dbReference type="FunFam" id="2.60.120.260:FF:000016">
    <property type="entry name" value="Contactin-associated protein-like 4 isoform 1"/>
    <property type="match status" value="1"/>
</dbReference>
<feature type="non-terminal residue" evidence="8">
    <location>
        <position position="1"/>
    </location>
</feature>
<feature type="domain" description="F5/8 type C" evidence="7">
    <location>
        <begin position="1"/>
        <end position="145"/>
    </location>
</feature>
<evidence type="ECO:0000259" key="7">
    <source>
        <dbReference type="PROSITE" id="PS50022"/>
    </source>
</evidence>
<organism evidence="8 9">
    <name type="scientific">Cherax quadricarinatus</name>
    <name type="common">Australian red claw crayfish</name>
    <dbReference type="NCBI Taxonomy" id="27406"/>
    <lineage>
        <taxon>Eukaryota</taxon>
        <taxon>Metazoa</taxon>
        <taxon>Ecdysozoa</taxon>
        <taxon>Arthropoda</taxon>
        <taxon>Crustacea</taxon>
        <taxon>Multicrustacea</taxon>
        <taxon>Malacostraca</taxon>
        <taxon>Eumalacostraca</taxon>
        <taxon>Eucarida</taxon>
        <taxon>Decapoda</taxon>
        <taxon>Pleocyemata</taxon>
        <taxon>Astacidea</taxon>
        <taxon>Parastacoidea</taxon>
        <taxon>Parastacidae</taxon>
        <taxon>Cherax</taxon>
    </lineage>
</organism>
<comment type="caution">
    <text evidence="8">The sequence shown here is derived from an EMBL/GenBank/DDBJ whole genome shotgun (WGS) entry which is preliminary data.</text>
</comment>
<dbReference type="GO" id="GO:0005886">
    <property type="term" value="C:plasma membrane"/>
    <property type="evidence" value="ECO:0007669"/>
    <property type="project" value="TreeGrafter"/>
</dbReference>
<dbReference type="Gene3D" id="2.60.120.260">
    <property type="entry name" value="Galactose-binding domain-like"/>
    <property type="match status" value="2"/>
</dbReference>
<dbReference type="GO" id="GO:0012505">
    <property type="term" value="C:endomembrane system"/>
    <property type="evidence" value="ECO:0007669"/>
    <property type="project" value="UniProtKB-SubCell"/>
</dbReference>
<protein>
    <recommendedName>
        <fullName evidence="7">F5/8 type C domain-containing protein</fullName>
    </recommendedName>
</protein>
<evidence type="ECO:0000256" key="4">
    <source>
        <dbReference type="ARBA" id="ARBA00022889"/>
    </source>
</evidence>
<reference evidence="8 9" key="1">
    <citation type="journal article" date="2024" name="BMC Genomics">
        <title>Genome assembly of redclaw crayfish (Cherax quadricarinatus) provides insights into its immune adaptation and hypoxia tolerance.</title>
        <authorList>
            <person name="Liu Z."/>
            <person name="Zheng J."/>
            <person name="Li H."/>
            <person name="Fang K."/>
            <person name="Wang S."/>
            <person name="He J."/>
            <person name="Zhou D."/>
            <person name="Weng S."/>
            <person name="Chi M."/>
            <person name="Gu Z."/>
            <person name="He J."/>
            <person name="Li F."/>
            <person name="Wang M."/>
        </authorList>
    </citation>
    <scope>NUCLEOTIDE SEQUENCE [LARGE SCALE GENOMIC DNA]</scope>
    <source>
        <strain evidence="8">ZL_2023a</strain>
    </source>
</reference>
<keyword evidence="6" id="KW-1015">Disulfide bond</keyword>
<dbReference type="Proteomes" id="UP001445076">
    <property type="component" value="Unassembled WGS sequence"/>
</dbReference>
<dbReference type="PROSITE" id="PS50022">
    <property type="entry name" value="FA58C_3"/>
    <property type="match status" value="1"/>
</dbReference>
<sequence length="332" mass="38454">ISEGVDVQLSASSYKPWHRSKSCQAKDASLHSHRAWCARRKDAHQWLQWDLGPPHQVTGVITRGRGDTGRKHWVKAYTLTYSNDSKVWFTYKDGNHLDTKVFGGNLDKHTERRHYLNSPFKARFVRLHPQRWRKTIALRAALLGCPHKGECGDGFFRVTPETSCVENIAYKGKTWVNDKRHAWSGWDYGPSSLAVDGRLDTSLRSCAVIDNYHVDEPVWMVDLGKRRMVRGLVILTWQGRGQDQQTLYRDYVFGLDRLTIYVENQRRLDAPTSQDHKKCVSVTRLNNALFKERVHVECPQPIKGRYVYIKAGGVANRWHRIFSMVLCEVMIY</sequence>
<dbReference type="PANTHER" id="PTHR46806">
    <property type="entry name" value="F5/8 TYPE C DOMAIN-CONTAINING PROTEIN"/>
    <property type="match status" value="1"/>
</dbReference>
<evidence type="ECO:0000313" key="8">
    <source>
        <dbReference type="EMBL" id="KAK8730305.1"/>
    </source>
</evidence>
<proteinExistence type="predicted"/>
<keyword evidence="9" id="KW-1185">Reference proteome</keyword>
<keyword evidence="3" id="KW-0964">Secreted</keyword>
<comment type="subcellular location">
    <subcellularLocation>
        <location evidence="1">Endomembrane system</location>
        <topology evidence="1">Peripheral membrane protein</topology>
    </subcellularLocation>
    <subcellularLocation>
        <location evidence="2">Secreted</location>
    </subcellularLocation>
</comment>
<keyword evidence="5" id="KW-0472">Membrane</keyword>
<evidence type="ECO:0000256" key="5">
    <source>
        <dbReference type="ARBA" id="ARBA00023136"/>
    </source>
</evidence>
<evidence type="ECO:0000256" key="6">
    <source>
        <dbReference type="ARBA" id="ARBA00023157"/>
    </source>
</evidence>
<dbReference type="GO" id="GO:0038023">
    <property type="term" value="F:signaling receptor activity"/>
    <property type="evidence" value="ECO:0007669"/>
    <property type="project" value="TreeGrafter"/>
</dbReference>
<evidence type="ECO:0000256" key="3">
    <source>
        <dbReference type="ARBA" id="ARBA00022525"/>
    </source>
</evidence>
<dbReference type="SMART" id="SM00231">
    <property type="entry name" value="FA58C"/>
    <property type="match status" value="1"/>
</dbReference>
<evidence type="ECO:0000256" key="2">
    <source>
        <dbReference type="ARBA" id="ARBA00004613"/>
    </source>
</evidence>
<dbReference type="InterPro" id="IPR000421">
    <property type="entry name" value="FA58C"/>
</dbReference>
<evidence type="ECO:0000256" key="1">
    <source>
        <dbReference type="ARBA" id="ARBA00004184"/>
    </source>
</evidence>
<gene>
    <name evidence="8" type="ORF">OTU49_008208</name>
</gene>
<evidence type="ECO:0000313" key="9">
    <source>
        <dbReference type="Proteomes" id="UP001445076"/>
    </source>
</evidence>
<accession>A0AAW0WDN7</accession>
<dbReference type="EMBL" id="JARKIK010000065">
    <property type="protein sequence ID" value="KAK8730305.1"/>
    <property type="molecule type" value="Genomic_DNA"/>
</dbReference>
<dbReference type="AlphaFoldDB" id="A0AAW0WDN7"/>
<dbReference type="GO" id="GO:0007155">
    <property type="term" value="P:cell adhesion"/>
    <property type="evidence" value="ECO:0007669"/>
    <property type="project" value="UniProtKB-KW"/>
</dbReference>
<dbReference type="InterPro" id="IPR008979">
    <property type="entry name" value="Galactose-bd-like_sf"/>
</dbReference>
<dbReference type="GO" id="GO:0005576">
    <property type="term" value="C:extracellular region"/>
    <property type="evidence" value="ECO:0007669"/>
    <property type="project" value="UniProtKB-SubCell"/>
</dbReference>
<dbReference type="InterPro" id="IPR050633">
    <property type="entry name" value="Neuropilin_MCO_CoagFactor"/>
</dbReference>
<keyword evidence="4" id="KW-0130">Cell adhesion</keyword>
<name>A0AAW0WDN7_CHEQU</name>